<sequence>MSRRAVSPAASEPEMDIFGSIYPEDDANGKQNGAADADADFDFDGLMNGQNQGDDDDDDEAFIALKQAASFRKSSNLKGRTVKKGGGFQAMGLNANLLKAITRKGFSVPTPIQRKTIPLVLDKKDVVGMARTGSGKTAAFVIPMIERLRMHSAKFGSRALIMSPSRELAIQTLKVVKELSKGTDLKAVLLVGGDSLEEQFGFMAANPDIVIATPGRFLHLKVEMNLDLSSIKYVVFDEADRLFEMGFAAQLTEILHALPLSRQTLLFSATLPTSLVEFARAGLQDPSLVRLDADTKVSPDLESAYFSIKGDEKEGSLLHILHDVIKVPVGKPEGAGDPEKDSKKRKREGPAKPTQHSTIVFTATKHHVEYIANLLQWAGFAVSHVYGSLDQTARRIQVEDFRHGKTNILVVTDVAARGIDIPVLANVINYDFPPQPKVFVHRVGRTARAGQRGWSYSLVRDTDAPYLLDLQLFLGKQLVIGQEKERPSYAEDVVIGSLERNALEEHVEWFNKVIHDNDDINALQKVSVKAERLYLKTRNSASSQSAKRAREVVASGAWVQLHPLFGNDVDHDEKARAEMMAKISGFRPNETIFEIGRHDKASNEAADVMKQLRKKITPRRRQEAEAEEVDDDDEMGGPTVDDSDDAMDDNTGLDGMEEDSDDGRLARL</sequence>
<proteinExistence type="predicted"/>
<comment type="caution">
    <text evidence="1">The sequence shown here is derived from an EMBL/GenBank/DDBJ whole genome shotgun (WGS) entry which is preliminary data.</text>
</comment>
<dbReference type="Proteomes" id="UP001148737">
    <property type="component" value="Unassembled WGS sequence"/>
</dbReference>
<organism evidence="1 2">
    <name type="scientific">Lecanicillium saksenae</name>
    <dbReference type="NCBI Taxonomy" id="468837"/>
    <lineage>
        <taxon>Eukaryota</taxon>
        <taxon>Fungi</taxon>
        <taxon>Dikarya</taxon>
        <taxon>Ascomycota</taxon>
        <taxon>Pezizomycotina</taxon>
        <taxon>Sordariomycetes</taxon>
        <taxon>Hypocreomycetidae</taxon>
        <taxon>Hypocreales</taxon>
        <taxon>Cordycipitaceae</taxon>
        <taxon>Lecanicillium</taxon>
    </lineage>
</organism>
<dbReference type="EMBL" id="JANAKD010002686">
    <property type="protein sequence ID" value="KAJ3473077.1"/>
    <property type="molecule type" value="Genomic_DNA"/>
</dbReference>
<accession>A0ACC1QE94</accession>
<reference evidence="1" key="1">
    <citation type="submission" date="2022-07" db="EMBL/GenBank/DDBJ databases">
        <title>Genome Sequence of Lecanicillium saksenae.</title>
        <authorList>
            <person name="Buettner E."/>
        </authorList>
    </citation>
    <scope>NUCLEOTIDE SEQUENCE</scope>
    <source>
        <strain evidence="1">VT-O1</strain>
    </source>
</reference>
<gene>
    <name evidence="1" type="ORF">NLG97_g10530</name>
</gene>
<name>A0ACC1QE94_9HYPO</name>
<protein>
    <submittedName>
        <fullName evidence="1">Uncharacterized protein</fullName>
    </submittedName>
</protein>
<keyword evidence="2" id="KW-1185">Reference proteome</keyword>
<evidence type="ECO:0000313" key="1">
    <source>
        <dbReference type="EMBL" id="KAJ3473077.1"/>
    </source>
</evidence>
<evidence type="ECO:0000313" key="2">
    <source>
        <dbReference type="Proteomes" id="UP001148737"/>
    </source>
</evidence>